<sequence length="827" mass="91370">MAQPAPRRRIVVSNVPLSPTDDPSTTEPAVVVVTEQLDSEELFGGVVRRTPIGTVASVPANIDGLNLSPSGHIPGSGIVFPGGINVYYLDLAPGCVTPMHRTISLDYVAVTTGTPTIVTPRTAFSIEGGKGTWSEVEETVLQPGDIVVQHAAMHLWKNASDSWSHHPLPGHKGLSLPLTPDWCPWIYPFDGQYPQYSNGINPSRRAVSVKYGLYTLAGVGPDELQKRFNAANTLIKEKEDDVFLYVKMLNSIVAFLSDVEKKVTSTCESNSLRIMPIVLTIPRQWSVKFEAVCRQVVAQVFHHEPLNVFFVTDAAALANVILREHLGDIRKLGDHRSVLFLDFGAHSMNGSIFQIVYEGDQKYHFYQFGFITGAGGGSNLWSYLVGERCAKLYQEKTGEPLSNEKLHAILSHFNKHKHILGPGYISNSLIVDQRHRIVLSPKELSRYYNMAHQCMWPMVKSALLTLRKYQKRMNPVVVATGGTARHSALREQLRSSCNKVGLPPPVFAESEFDIANNLGKLARGAALAESDRITVRRFLERGAAFGVLESVAPGSDGMASWETEAKLLFTSTNQKAAVFNATGMNQHAIVCDPYYTLRTEGSRPDIRMDNSYFLFRLEKLLKGQWSLTMSIADYDGRTCLTVDVKRRANQSQPPTTFRYGPVQIYYDAGTNCVQTDPTVVLRCRMIAVADDEEEDEFADELFLPAERLASVGEEHASPAPKTADQPAQRSKEHVTADLEPEAAAEPVQSGANVLKSSSEVLDEHKTRTRTPLPSSRRRSKRPRTEPKSYAVDPLAGYEGLLEKNSKAARTFALISADTASYSLLRPT</sequence>
<dbReference type="OrthoDB" id="5840532at2759"/>
<comment type="caution">
    <text evidence="2">The sequence shown here is derived from an EMBL/GenBank/DDBJ whole genome shotgun (WGS) entry which is preliminary data.</text>
</comment>
<evidence type="ECO:0000313" key="3">
    <source>
        <dbReference type="Proteomes" id="UP000014480"/>
    </source>
</evidence>
<dbReference type="SUPFAM" id="SSF53067">
    <property type="entry name" value="Actin-like ATPase domain"/>
    <property type="match status" value="1"/>
</dbReference>
<reference evidence="3" key="1">
    <citation type="journal article" date="2013" name="New Phytol.">
        <title>Comparative genomic and transcriptomic analyses reveal the hemibiotrophic stage shift of Colletotrichum fungi.</title>
        <authorList>
            <person name="Gan P."/>
            <person name="Ikeda K."/>
            <person name="Irieda H."/>
            <person name="Narusaka M."/>
            <person name="O'Connell R.J."/>
            <person name="Narusaka Y."/>
            <person name="Takano Y."/>
            <person name="Kubo Y."/>
            <person name="Shirasu K."/>
        </authorList>
    </citation>
    <scope>NUCLEOTIDE SEQUENCE [LARGE SCALE GENOMIC DNA]</scope>
    <source>
        <strain evidence="3">104-T / ATCC 96160 / CBS 514.97 / LARS 414 / MAFF 240422</strain>
    </source>
</reference>
<protein>
    <submittedName>
        <fullName evidence="2">Uncharacterized protein</fullName>
    </submittedName>
</protein>
<keyword evidence="3" id="KW-1185">Reference proteome</keyword>
<feature type="region of interest" description="Disordered" evidence="1">
    <location>
        <begin position="712"/>
        <end position="796"/>
    </location>
</feature>
<name>A0A484FCC0_COLOR</name>
<dbReference type="InterPro" id="IPR047142">
    <property type="entry name" value="OryJ/VirC-like"/>
</dbReference>
<dbReference type="PANTHER" id="PTHR36156">
    <property type="entry name" value="SLR2101 PROTEIN"/>
    <property type="match status" value="1"/>
</dbReference>
<dbReference type="SUPFAM" id="SSF51182">
    <property type="entry name" value="RmlC-like cupins"/>
    <property type="match status" value="1"/>
</dbReference>
<dbReference type="InterPro" id="IPR043129">
    <property type="entry name" value="ATPase_NBD"/>
</dbReference>
<organism evidence="2 3">
    <name type="scientific">Colletotrichum orbiculare (strain 104-T / ATCC 96160 / CBS 514.97 / LARS 414 / MAFF 240422)</name>
    <name type="common">Cucumber anthracnose fungus</name>
    <name type="synonym">Colletotrichum lagenarium</name>
    <dbReference type="NCBI Taxonomy" id="1213857"/>
    <lineage>
        <taxon>Eukaryota</taxon>
        <taxon>Fungi</taxon>
        <taxon>Dikarya</taxon>
        <taxon>Ascomycota</taxon>
        <taxon>Pezizomycotina</taxon>
        <taxon>Sordariomycetes</taxon>
        <taxon>Hypocreomycetidae</taxon>
        <taxon>Glomerellales</taxon>
        <taxon>Glomerellaceae</taxon>
        <taxon>Colletotrichum</taxon>
        <taxon>Colletotrichum orbiculare species complex</taxon>
    </lineage>
</organism>
<reference evidence="3" key="2">
    <citation type="journal article" date="2019" name="Mol. Plant Microbe Interact.">
        <title>Genome sequence resources for four phytopathogenic fungi from the Colletotrichum orbiculare species complex.</title>
        <authorList>
            <person name="Gan P."/>
            <person name="Tsushima A."/>
            <person name="Narusaka M."/>
            <person name="Narusaka Y."/>
            <person name="Takano Y."/>
            <person name="Kubo Y."/>
            <person name="Shirasu K."/>
        </authorList>
    </citation>
    <scope>GENOME REANNOTATION</scope>
    <source>
        <strain evidence="3">104-T / ATCC 96160 / CBS 514.97 / LARS 414 / MAFF 240422</strain>
    </source>
</reference>
<evidence type="ECO:0000313" key="2">
    <source>
        <dbReference type="EMBL" id="TDZ15201.1"/>
    </source>
</evidence>
<gene>
    <name evidence="2" type="ORF">Cob_v011992</name>
</gene>
<dbReference type="InterPro" id="IPR014710">
    <property type="entry name" value="RmlC-like_jellyroll"/>
</dbReference>
<proteinExistence type="predicted"/>
<dbReference type="CDD" id="cd02231">
    <property type="entry name" value="cupin_BLL6423-like"/>
    <property type="match status" value="1"/>
</dbReference>
<dbReference type="Proteomes" id="UP000014480">
    <property type="component" value="Unassembled WGS sequence"/>
</dbReference>
<dbReference type="InterPro" id="IPR011051">
    <property type="entry name" value="RmlC_Cupin_sf"/>
</dbReference>
<evidence type="ECO:0000256" key="1">
    <source>
        <dbReference type="SAM" id="MobiDB-lite"/>
    </source>
</evidence>
<dbReference type="STRING" id="1213857.A0A484FCC0"/>
<accession>A0A484FCC0</accession>
<dbReference type="Gene3D" id="2.60.120.10">
    <property type="entry name" value="Jelly Rolls"/>
    <property type="match status" value="1"/>
</dbReference>
<dbReference type="EMBL" id="AMCV02000043">
    <property type="protein sequence ID" value="TDZ15201.1"/>
    <property type="molecule type" value="Genomic_DNA"/>
</dbReference>
<feature type="compositionally biased region" description="Polar residues" evidence="1">
    <location>
        <begin position="749"/>
        <end position="759"/>
    </location>
</feature>
<dbReference type="PANTHER" id="PTHR36156:SF2">
    <property type="entry name" value="CUPIN TYPE-2 DOMAIN-CONTAINING PROTEIN"/>
    <property type="match status" value="1"/>
</dbReference>
<dbReference type="AlphaFoldDB" id="A0A484FCC0"/>